<protein>
    <submittedName>
        <fullName evidence="4">NAD-dependent epimerase/dehydratase family protein</fullName>
    </submittedName>
</protein>
<gene>
    <name evidence="4" type="ORF">GO620_014520</name>
</gene>
<keyword evidence="2" id="KW-0472">Membrane</keyword>
<dbReference type="Pfam" id="PF01370">
    <property type="entry name" value="Epimerase"/>
    <property type="match status" value="1"/>
</dbReference>
<dbReference type="PANTHER" id="PTHR14097:SF7">
    <property type="entry name" value="OXIDOREDUCTASE HTATIP2"/>
    <property type="match status" value="1"/>
</dbReference>
<evidence type="ECO:0000313" key="4">
    <source>
        <dbReference type="EMBL" id="QQL51588.1"/>
    </source>
</evidence>
<dbReference type="EMBL" id="CP066775">
    <property type="protein sequence ID" value="QQL51588.1"/>
    <property type="molecule type" value="Genomic_DNA"/>
</dbReference>
<reference evidence="4 5" key="1">
    <citation type="submission" date="2020-12" db="EMBL/GenBank/DDBJ databases">
        <title>HMF7856_wgs.fasta genome submission.</title>
        <authorList>
            <person name="Kang H."/>
            <person name="Kim H."/>
            <person name="Joh K."/>
        </authorList>
    </citation>
    <scope>NUCLEOTIDE SEQUENCE [LARGE SCALE GENOMIC DNA]</scope>
    <source>
        <strain evidence="4 5">HMF7856</strain>
    </source>
</reference>
<dbReference type="Proteomes" id="UP000429232">
    <property type="component" value="Chromosome"/>
</dbReference>
<dbReference type="InterPro" id="IPR036291">
    <property type="entry name" value="NAD(P)-bd_dom_sf"/>
</dbReference>
<dbReference type="SUPFAM" id="SSF51735">
    <property type="entry name" value="NAD(P)-binding Rossmann-fold domains"/>
    <property type="match status" value="1"/>
</dbReference>
<dbReference type="AlphaFoldDB" id="A0A6I4HXT2"/>
<comment type="subcellular location">
    <subcellularLocation>
        <location evidence="1">Membrane</location>
    </subcellularLocation>
</comment>
<dbReference type="PANTHER" id="PTHR14097">
    <property type="entry name" value="OXIDOREDUCTASE HTATIP2"/>
    <property type="match status" value="1"/>
</dbReference>
<dbReference type="InterPro" id="IPR001509">
    <property type="entry name" value="Epimerase_deHydtase"/>
</dbReference>
<evidence type="ECO:0000313" key="5">
    <source>
        <dbReference type="Proteomes" id="UP000429232"/>
    </source>
</evidence>
<keyword evidence="5" id="KW-1185">Reference proteome</keyword>
<dbReference type="Gene3D" id="3.40.50.720">
    <property type="entry name" value="NAD(P)-binding Rossmann-like Domain"/>
    <property type="match status" value="1"/>
</dbReference>
<accession>A0A6I4HXT2</accession>
<dbReference type="GO" id="GO:0016020">
    <property type="term" value="C:membrane"/>
    <property type="evidence" value="ECO:0007669"/>
    <property type="project" value="UniProtKB-SubCell"/>
</dbReference>
<name>A0A6I4HXT2_9SPHI</name>
<evidence type="ECO:0000256" key="1">
    <source>
        <dbReference type="ARBA" id="ARBA00004370"/>
    </source>
</evidence>
<organism evidence="4 5">
    <name type="scientific">Mucilaginibacter ginkgonis</name>
    <dbReference type="NCBI Taxonomy" id="2682091"/>
    <lineage>
        <taxon>Bacteria</taxon>
        <taxon>Pseudomonadati</taxon>
        <taxon>Bacteroidota</taxon>
        <taxon>Sphingobacteriia</taxon>
        <taxon>Sphingobacteriales</taxon>
        <taxon>Sphingobacteriaceae</taxon>
        <taxon>Mucilaginibacter</taxon>
    </lineage>
</organism>
<sequence length="218" mass="24084">MMRRAIIAGATGLVGSNLLQLLLHSIQYQEVIAVTRKEIAVQHPKLIQLIIDFDKLHEHAAAINGDVLFSCLGTTKTQAPDPEQYRKIEFKYTTLLADIAKNNGAQQLHYISSIGADISSSNFYLKLKGETESALAHLGLKSTHIYQPSVIKGGRKQSRPMEMFVIGLMKMVDPILIGSLKKYRSITAQTVAQAMFQQSLSTEAGLFIHPSDHIQNLA</sequence>
<feature type="domain" description="NAD-dependent epimerase/dehydratase" evidence="3">
    <location>
        <begin position="6"/>
        <end position="113"/>
    </location>
</feature>
<proteinExistence type="predicted"/>
<dbReference type="KEGG" id="mgik:GO620_014520"/>
<evidence type="ECO:0000259" key="3">
    <source>
        <dbReference type="Pfam" id="PF01370"/>
    </source>
</evidence>
<evidence type="ECO:0000256" key="2">
    <source>
        <dbReference type="ARBA" id="ARBA00023136"/>
    </source>
</evidence>